<sequence>MGPTSSRFRPSREQLWRARSRRGSGFAGTVESTSSRGTYSVQGDRAGAARRGAASRARFDGGLARAVGSGAAGDS</sequence>
<dbReference type="HOGENOM" id="CLU_2670852_0_0_1"/>
<organism evidence="2 3">
    <name type="scientific">Ceriporiopsis subvermispora (strain B)</name>
    <name type="common">White-rot fungus</name>
    <name type="synonym">Gelatoporia subvermispora</name>
    <dbReference type="NCBI Taxonomy" id="914234"/>
    <lineage>
        <taxon>Eukaryota</taxon>
        <taxon>Fungi</taxon>
        <taxon>Dikarya</taxon>
        <taxon>Basidiomycota</taxon>
        <taxon>Agaricomycotina</taxon>
        <taxon>Agaricomycetes</taxon>
        <taxon>Polyporales</taxon>
        <taxon>Gelatoporiaceae</taxon>
        <taxon>Gelatoporia</taxon>
    </lineage>
</organism>
<dbReference type="Proteomes" id="UP000016930">
    <property type="component" value="Unassembled WGS sequence"/>
</dbReference>
<name>M2P562_CERS8</name>
<accession>M2P562</accession>
<dbReference type="AlphaFoldDB" id="M2P562"/>
<feature type="region of interest" description="Disordered" evidence="1">
    <location>
        <begin position="1"/>
        <end position="55"/>
    </location>
</feature>
<gene>
    <name evidence="2" type="ORF">CERSUDRAFT_101499</name>
</gene>
<evidence type="ECO:0000313" key="2">
    <source>
        <dbReference type="EMBL" id="EMD30349.1"/>
    </source>
</evidence>
<feature type="compositionally biased region" description="Polar residues" evidence="1">
    <location>
        <begin position="30"/>
        <end position="41"/>
    </location>
</feature>
<protein>
    <submittedName>
        <fullName evidence="2">Uncharacterized protein</fullName>
    </submittedName>
</protein>
<dbReference type="EMBL" id="KB446272">
    <property type="protein sequence ID" value="EMD30349.1"/>
    <property type="molecule type" value="Genomic_DNA"/>
</dbReference>
<proteinExistence type="predicted"/>
<evidence type="ECO:0000313" key="3">
    <source>
        <dbReference type="Proteomes" id="UP000016930"/>
    </source>
</evidence>
<keyword evidence="3" id="KW-1185">Reference proteome</keyword>
<evidence type="ECO:0000256" key="1">
    <source>
        <dbReference type="SAM" id="MobiDB-lite"/>
    </source>
</evidence>
<feature type="compositionally biased region" description="Low complexity" evidence="1">
    <location>
        <begin position="43"/>
        <end position="55"/>
    </location>
</feature>
<reference evidence="2 3" key="1">
    <citation type="journal article" date="2012" name="Proc. Natl. Acad. Sci. U.S.A.">
        <title>Comparative genomics of Ceriporiopsis subvermispora and Phanerochaete chrysosporium provide insight into selective ligninolysis.</title>
        <authorList>
            <person name="Fernandez-Fueyo E."/>
            <person name="Ruiz-Duenas F.J."/>
            <person name="Ferreira P."/>
            <person name="Floudas D."/>
            <person name="Hibbett D.S."/>
            <person name="Canessa P."/>
            <person name="Larrondo L.F."/>
            <person name="James T.Y."/>
            <person name="Seelenfreund D."/>
            <person name="Lobos S."/>
            <person name="Polanco R."/>
            <person name="Tello M."/>
            <person name="Honda Y."/>
            <person name="Watanabe T."/>
            <person name="Watanabe T."/>
            <person name="Ryu J.S."/>
            <person name="Kubicek C.P."/>
            <person name="Schmoll M."/>
            <person name="Gaskell J."/>
            <person name="Hammel K.E."/>
            <person name="St John F.J."/>
            <person name="Vanden Wymelenberg A."/>
            <person name="Sabat G."/>
            <person name="Splinter BonDurant S."/>
            <person name="Syed K."/>
            <person name="Yadav J.S."/>
            <person name="Doddapaneni H."/>
            <person name="Subramanian V."/>
            <person name="Lavin J.L."/>
            <person name="Oguiza J.A."/>
            <person name="Perez G."/>
            <person name="Pisabarro A.G."/>
            <person name="Ramirez L."/>
            <person name="Santoyo F."/>
            <person name="Master E."/>
            <person name="Coutinho P.M."/>
            <person name="Henrissat B."/>
            <person name="Lombard V."/>
            <person name="Magnuson J.K."/>
            <person name="Kuees U."/>
            <person name="Hori C."/>
            <person name="Igarashi K."/>
            <person name="Samejima M."/>
            <person name="Held B.W."/>
            <person name="Barry K.W."/>
            <person name="LaButti K.M."/>
            <person name="Lapidus A."/>
            <person name="Lindquist E.A."/>
            <person name="Lucas S.M."/>
            <person name="Riley R."/>
            <person name="Salamov A.A."/>
            <person name="Hoffmeister D."/>
            <person name="Schwenk D."/>
            <person name="Hadar Y."/>
            <person name="Yarden O."/>
            <person name="de Vries R.P."/>
            <person name="Wiebenga A."/>
            <person name="Stenlid J."/>
            <person name="Eastwood D."/>
            <person name="Grigoriev I.V."/>
            <person name="Berka R.M."/>
            <person name="Blanchette R.A."/>
            <person name="Kersten P."/>
            <person name="Martinez A.T."/>
            <person name="Vicuna R."/>
            <person name="Cullen D."/>
        </authorList>
    </citation>
    <scope>NUCLEOTIDE SEQUENCE [LARGE SCALE GENOMIC DNA]</scope>
    <source>
        <strain evidence="2 3">B</strain>
    </source>
</reference>